<keyword evidence="3" id="KW-1185">Reference proteome</keyword>
<reference evidence="2 3" key="1">
    <citation type="journal article" date="2015" name="Genome Announc.">
        <title>Complete Genome Sequence of a Novel Bacterium within the Family Rhodocyclaceae That Degrades Polycyclic Aromatic Hydrocarbons.</title>
        <authorList>
            <person name="Singleton D.R."/>
            <person name="Dickey A.N."/>
            <person name="Scholl E.H."/>
            <person name="Wright F.A."/>
            <person name="Aitken M.D."/>
        </authorList>
    </citation>
    <scope>NUCLEOTIDE SEQUENCE [LARGE SCALE GENOMIC DNA]</scope>
    <source>
        <strain evidence="3">PG1-Ca6</strain>
    </source>
</reference>
<dbReference type="KEGG" id="rbu:PG1C_07385"/>
<organism evidence="2 3">
    <name type="scientific">Rugosibacter aromaticivorans</name>
    <dbReference type="NCBI Taxonomy" id="1565605"/>
    <lineage>
        <taxon>Bacteria</taxon>
        <taxon>Pseudomonadati</taxon>
        <taxon>Pseudomonadota</taxon>
        <taxon>Betaproteobacteria</taxon>
        <taxon>Nitrosomonadales</taxon>
        <taxon>Sterolibacteriaceae</taxon>
        <taxon>Rugosibacter</taxon>
    </lineage>
</organism>
<dbReference type="HOGENOM" id="CLU_2600241_0_0_4"/>
<evidence type="ECO:0000256" key="1">
    <source>
        <dbReference type="SAM" id="MobiDB-lite"/>
    </source>
</evidence>
<dbReference type="RefSeq" id="WP_202634220.1">
    <property type="nucleotide sequence ID" value="NZ_CP010554.1"/>
</dbReference>
<dbReference type="EMBL" id="CP010554">
    <property type="protein sequence ID" value="AJP48333.1"/>
    <property type="molecule type" value="Genomic_DNA"/>
</dbReference>
<dbReference type="Proteomes" id="UP000061603">
    <property type="component" value="Chromosome"/>
</dbReference>
<dbReference type="AlphaFoldDB" id="A0A0C5J9A8"/>
<sequence>MTKETKELVYCYHCRTHHPREEMRRMVTKTGTRWRCIRSIEATQRGLEAREAYGRQVSEMNKAESKARAQRLNSALQEK</sequence>
<name>A0A0C5J9A8_9PROT</name>
<protein>
    <submittedName>
        <fullName evidence="2">Uncharacterized protein</fullName>
    </submittedName>
</protein>
<accession>A0A0C5J9A8</accession>
<evidence type="ECO:0000313" key="3">
    <source>
        <dbReference type="Proteomes" id="UP000061603"/>
    </source>
</evidence>
<feature type="region of interest" description="Disordered" evidence="1">
    <location>
        <begin position="59"/>
        <end position="79"/>
    </location>
</feature>
<proteinExistence type="predicted"/>
<evidence type="ECO:0000313" key="2">
    <source>
        <dbReference type="EMBL" id="AJP48333.1"/>
    </source>
</evidence>
<gene>
    <name evidence="2" type="ORF">PG1C_07385</name>
</gene>